<organism evidence="3 4">
    <name type="scientific">Wickerhamomyces ciferrii (strain ATCC 14091 / BCRC 22168 / CBS 111 / JCM 3599 / NBRC 0793 / NRRL Y-1031 F-60-10)</name>
    <name type="common">Yeast</name>
    <name type="synonym">Pichia ciferrii</name>
    <dbReference type="NCBI Taxonomy" id="1206466"/>
    <lineage>
        <taxon>Eukaryota</taxon>
        <taxon>Fungi</taxon>
        <taxon>Dikarya</taxon>
        <taxon>Ascomycota</taxon>
        <taxon>Saccharomycotina</taxon>
        <taxon>Saccharomycetes</taxon>
        <taxon>Phaffomycetales</taxon>
        <taxon>Wickerhamomycetaceae</taxon>
        <taxon>Wickerhamomyces</taxon>
    </lineage>
</organism>
<keyword evidence="2" id="KW-0732">Signal</keyword>
<reference evidence="3 4" key="1">
    <citation type="journal article" date="2012" name="Eukaryot. Cell">
        <title>Draft genome sequence of Wickerhamomyces ciferrii NRRL Y-1031 F-60-10.</title>
        <authorList>
            <person name="Schneider J."/>
            <person name="Andrea H."/>
            <person name="Blom J."/>
            <person name="Jaenicke S."/>
            <person name="Ruckert C."/>
            <person name="Schorsch C."/>
            <person name="Szczepanowski R."/>
            <person name="Farwick M."/>
            <person name="Goesmann A."/>
            <person name="Puhler A."/>
            <person name="Schaffer S."/>
            <person name="Tauch A."/>
            <person name="Kohler T."/>
            <person name="Brinkrolf K."/>
        </authorList>
    </citation>
    <scope>NUCLEOTIDE SEQUENCE [LARGE SCALE GENOMIC DNA]</scope>
    <source>
        <strain evidence="4">ATCC 14091 / BCRC 22168 / CBS 111 / JCM 3599 / NBRC 0793 / NRRL Y-1031 F-60-10</strain>
    </source>
</reference>
<keyword evidence="4" id="KW-1185">Reference proteome</keyword>
<protein>
    <submittedName>
        <fullName evidence="3">Secreted protein</fullName>
    </submittedName>
</protein>
<proteinExistence type="predicted"/>
<keyword evidence="1" id="KW-0812">Transmembrane</keyword>
<keyword evidence="1" id="KW-1133">Transmembrane helix</keyword>
<feature type="signal peptide" evidence="2">
    <location>
        <begin position="1"/>
        <end position="15"/>
    </location>
</feature>
<gene>
    <name evidence="3" type="ORF">BN7_5975</name>
</gene>
<dbReference type="eggNOG" id="ENOG502S2ZP">
    <property type="taxonomic scope" value="Eukaryota"/>
</dbReference>
<dbReference type="HOGENOM" id="CLU_051199_0_0_1"/>
<feature type="transmembrane region" description="Helical" evidence="1">
    <location>
        <begin position="210"/>
        <end position="234"/>
    </location>
</feature>
<comment type="caution">
    <text evidence="3">The sequence shown here is derived from an EMBL/GenBank/DDBJ whole genome shotgun (WGS) entry which is preliminary data.</text>
</comment>
<feature type="chain" id="PRO_5012271744" evidence="2">
    <location>
        <begin position="16"/>
        <end position="258"/>
    </location>
</feature>
<dbReference type="STRING" id="1206466.K0KWK0"/>
<dbReference type="PANTHER" id="PTHR40368">
    <property type="entry name" value="YALI0F14399P"/>
    <property type="match status" value="1"/>
</dbReference>
<evidence type="ECO:0000313" key="3">
    <source>
        <dbReference type="EMBL" id="CCH46382.1"/>
    </source>
</evidence>
<dbReference type="Proteomes" id="UP000009328">
    <property type="component" value="Unassembled WGS sequence"/>
</dbReference>
<evidence type="ECO:0000256" key="1">
    <source>
        <dbReference type="SAM" id="Phobius"/>
    </source>
</evidence>
<dbReference type="EMBL" id="CAIF01000244">
    <property type="protein sequence ID" value="CCH46382.1"/>
    <property type="molecule type" value="Genomic_DNA"/>
</dbReference>
<dbReference type="AlphaFoldDB" id="K0KWK0"/>
<sequence length="258" mass="29054">MKLVYLLSLLPFTVAEVFPQTKNSKSPTVIPFQKGESLPISCISRNIDNGEHKFDEKDNIIYESFPVCQETGEPFTLKYGESGVKNCTITLTDEIYHLFQLYIHQDVPFSCRLPYSKNKDGISIPLTLNFRGIIETSHLDIDTTMNILVHSGGEQGSIISSIGYSAGANVSRYIIGDSMPIRFHINWFDEYHLSNDLGHFDLSLGYDFNIIVYIIIGVALISGLLVYALMYGVFNKKLIKELGYKPGYSTELGIDKRD</sequence>
<dbReference type="InParanoid" id="K0KWK0"/>
<name>K0KWK0_WICCF</name>
<dbReference type="PANTHER" id="PTHR40368:SF1">
    <property type="entry name" value="YALI0F14399P"/>
    <property type="match status" value="1"/>
</dbReference>
<accession>K0KWK0</accession>
<evidence type="ECO:0000313" key="4">
    <source>
        <dbReference type="Proteomes" id="UP000009328"/>
    </source>
</evidence>
<keyword evidence="1" id="KW-0472">Membrane</keyword>
<evidence type="ECO:0000256" key="2">
    <source>
        <dbReference type="SAM" id="SignalP"/>
    </source>
</evidence>